<keyword evidence="3" id="KW-0479">Metal-binding</keyword>
<dbReference type="Proteomes" id="UP000446768">
    <property type="component" value="Unassembled WGS sequence"/>
</dbReference>
<dbReference type="AlphaFoldDB" id="A0A7X2LSA3"/>
<sequence>MIELRGLGYIVAESTDTAAWRHYGEQVLGMMSLDAPDGGLALKMDERAARIHVVKGERDGYLASGWELAGEQAFQAAQDSLRQRDIAFQLADSATCAARHVQQMLWVADPSGNRHELYWGVKTDFRRFASPIGVSGFVTGELGLGHVVLPAPDFDRTYGFLKDVLGFQLSDIFRMRIPPEFTPDPAEPEKRIYFLHCANGRHHSLGIFEMSAPSGCIHAMVEVESMDEVGRALDRVRQHGVKMSATLGRHCNDRMTSFYMKTPGGFDMEYGHGGLVVDWDHHSVYEATAVSLWGHDFSIGFQ</sequence>
<dbReference type="CDD" id="cd07237">
    <property type="entry name" value="BphC1-RGP6_C_like"/>
    <property type="match status" value="1"/>
</dbReference>
<gene>
    <name evidence="10" type="ORF">GJ700_10155</name>
</gene>
<comment type="similarity">
    <text evidence="2 8">Belongs to the extradiol ring-cleavage dioxygenase family.</text>
</comment>
<evidence type="ECO:0000256" key="6">
    <source>
        <dbReference type="ARBA" id="ARBA00023002"/>
    </source>
</evidence>
<feature type="domain" description="VOC" evidence="9">
    <location>
        <begin position="143"/>
        <end position="273"/>
    </location>
</feature>
<feature type="domain" description="VOC" evidence="9">
    <location>
        <begin position="6"/>
        <end position="120"/>
    </location>
</feature>
<keyword evidence="7 8" id="KW-0408">Iron</keyword>
<dbReference type="SUPFAM" id="SSF54593">
    <property type="entry name" value="Glyoxalase/Bleomycin resistance protein/Dihydroxybiphenyl dioxygenase"/>
    <property type="match status" value="2"/>
</dbReference>
<comment type="caution">
    <text evidence="10">The sequence shown here is derived from an EMBL/GenBank/DDBJ whole genome shotgun (WGS) entry which is preliminary data.</text>
</comment>
<name>A0A7X2LSA3_9BURK</name>
<proteinExistence type="inferred from homology"/>
<dbReference type="GO" id="GO:0051213">
    <property type="term" value="F:dioxygenase activity"/>
    <property type="evidence" value="ECO:0007669"/>
    <property type="project" value="UniProtKB-KW"/>
</dbReference>
<keyword evidence="11" id="KW-1185">Reference proteome</keyword>
<dbReference type="PROSITE" id="PS51819">
    <property type="entry name" value="VOC"/>
    <property type="match status" value="2"/>
</dbReference>
<dbReference type="GO" id="GO:0008198">
    <property type="term" value="F:ferrous iron binding"/>
    <property type="evidence" value="ECO:0007669"/>
    <property type="project" value="InterPro"/>
</dbReference>
<dbReference type="EMBL" id="WKJJ01000005">
    <property type="protein sequence ID" value="MRV72076.1"/>
    <property type="molecule type" value="Genomic_DNA"/>
</dbReference>
<keyword evidence="6 8" id="KW-0560">Oxidoreductase</keyword>
<dbReference type="InterPro" id="IPR004360">
    <property type="entry name" value="Glyas_Fos-R_dOase_dom"/>
</dbReference>
<comment type="cofactor">
    <cofactor evidence="1 8">
        <name>Fe(2+)</name>
        <dbReference type="ChEBI" id="CHEBI:29033"/>
    </cofactor>
</comment>
<evidence type="ECO:0000313" key="11">
    <source>
        <dbReference type="Proteomes" id="UP000446768"/>
    </source>
</evidence>
<evidence type="ECO:0000256" key="2">
    <source>
        <dbReference type="ARBA" id="ARBA00008784"/>
    </source>
</evidence>
<dbReference type="PROSITE" id="PS00082">
    <property type="entry name" value="EXTRADIOL_DIOXYGENAS"/>
    <property type="match status" value="1"/>
</dbReference>
<evidence type="ECO:0000256" key="7">
    <source>
        <dbReference type="ARBA" id="ARBA00023004"/>
    </source>
</evidence>
<accession>A0A7X2LSA3</accession>
<dbReference type="CDD" id="cd07252">
    <property type="entry name" value="BphC1-RGP6_N_like"/>
    <property type="match status" value="1"/>
</dbReference>
<reference evidence="10 11" key="1">
    <citation type="submission" date="2019-11" db="EMBL/GenBank/DDBJ databases">
        <title>Novel species isolated from a subtropical stream in China.</title>
        <authorList>
            <person name="Lu H."/>
        </authorList>
    </citation>
    <scope>NUCLEOTIDE SEQUENCE [LARGE SCALE GENOMIC DNA]</scope>
    <source>
        <strain evidence="10 11">FT92W</strain>
    </source>
</reference>
<protein>
    <submittedName>
        <fullName evidence="10">Biphenyl 2,3-dioxygenase</fullName>
    </submittedName>
</protein>
<dbReference type="RefSeq" id="WP_154373248.1">
    <property type="nucleotide sequence ID" value="NZ_WKJJ01000005.1"/>
</dbReference>
<keyword evidence="4 8" id="KW-0058">Aromatic hydrocarbons catabolism</keyword>
<evidence type="ECO:0000256" key="5">
    <source>
        <dbReference type="ARBA" id="ARBA00022964"/>
    </source>
</evidence>
<dbReference type="InterPro" id="IPR029068">
    <property type="entry name" value="Glyas_Bleomycin-R_OHBP_Dase"/>
</dbReference>
<keyword evidence="5 8" id="KW-0223">Dioxygenase</keyword>
<evidence type="ECO:0000256" key="1">
    <source>
        <dbReference type="ARBA" id="ARBA00001954"/>
    </source>
</evidence>
<evidence type="ECO:0000313" key="10">
    <source>
        <dbReference type="EMBL" id="MRV72076.1"/>
    </source>
</evidence>
<organism evidence="10 11">
    <name type="scientific">Pseudoduganella rivuli</name>
    <dbReference type="NCBI Taxonomy" id="2666085"/>
    <lineage>
        <taxon>Bacteria</taxon>
        <taxon>Pseudomonadati</taxon>
        <taxon>Pseudomonadota</taxon>
        <taxon>Betaproteobacteria</taxon>
        <taxon>Burkholderiales</taxon>
        <taxon>Oxalobacteraceae</taxon>
        <taxon>Telluria group</taxon>
        <taxon>Pseudoduganella</taxon>
    </lineage>
</organism>
<evidence type="ECO:0000259" key="9">
    <source>
        <dbReference type="PROSITE" id="PS51819"/>
    </source>
</evidence>
<dbReference type="Gene3D" id="3.10.180.10">
    <property type="entry name" value="2,3-Dihydroxybiphenyl 1,2-Dioxygenase, domain 1"/>
    <property type="match status" value="2"/>
</dbReference>
<evidence type="ECO:0000256" key="8">
    <source>
        <dbReference type="RuleBase" id="RU000683"/>
    </source>
</evidence>
<dbReference type="InterPro" id="IPR000486">
    <property type="entry name" value="Xdiol_ring_cleave_dOase_1/2"/>
</dbReference>
<dbReference type="Pfam" id="PF22632">
    <property type="entry name" value="BphC_D1"/>
    <property type="match status" value="1"/>
</dbReference>
<dbReference type="InterPro" id="IPR037523">
    <property type="entry name" value="VOC_core"/>
</dbReference>
<evidence type="ECO:0000256" key="4">
    <source>
        <dbReference type="ARBA" id="ARBA00022797"/>
    </source>
</evidence>
<evidence type="ECO:0000256" key="3">
    <source>
        <dbReference type="ARBA" id="ARBA00022723"/>
    </source>
</evidence>
<dbReference type="Pfam" id="PF00903">
    <property type="entry name" value="Glyoxalase"/>
    <property type="match status" value="1"/>
</dbReference>